<keyword evidence="2" id="KW-1185">Reference proteome</keyword>
<dbReference type="Proteomes" id="UP000694240">
    <property type="component" value="Chromosome 7"/>
</dbReference>
<dbReference type="EMBL" id="JAEFBK010000007">
    <property type="protein sequence ID" value="KAG7586674.1"/>
    <property type="molecule type" value="Genomic_DNA"/>
</dbReference>
<gene>
    <name evidence="1" type="ORF">ISN45_Aa02g019510</name>
</gene>
<dbReference type="AlphaFoldDB" id="A0A8T2BNQ8"/>
<comment type="caution">
    <text evidence="1">The sequence shown here is derived from an EMBL/GenBank/DDBJ whole genome shotgun (WGS) entry which is preliminary data.</text>
</comment>
<sequence>MTSSGSRSGVGEAVLGGAGETCFQLKVSSFKSGKGSMQEKLSVIDFVDKDVNKLEAIKALSLEESPFKFV</sequence>
<name>A0A8T2BNQ8_9BRAS</name>
<evidence type="ECO:0000313" key="2">
    <source>
        <dbReference type="Proteomes" id="UP000694240"/>
    </source>
</evidence>
<organism evidence="1 2">
    <name type="scientific">Arabidopsis thaliana x Arabidopsis arenosa</name>
    <dbReference type="NCBI Taxonomy" id="1240361"/>
    <lineage>
        <taxon>Eukaryota</taxon>
        <taxon>Viridiplantae</taxon>
        <taxon>Streptophyta</taxon>
        <taxon>Embryophyta</taxon>
        <taxon>Tracheophyta</taxon>
        <taxon>Spermatophyta</taxon>
        <taxon>Magnoliopsida</taxon>
        <taxon>eudicotyledons</taxon>
        <taxon>Gunneridae</taxon>
        <taxon>Pentapetalae</taxon>
        <taxon>rosids</taxon>
        <taxon>malvids</taxon>
        <taxon>Brassicales</taxon>
        <taxon>Brassicaceae</taxon>
        <taxon>Camelineae</taxon>
        <taxon>Arabidopsis</taxon>
    </lineage>
</organism>
<evidence type="ECO:0000313" key="1">
    <source>
        <dbReference type="EMBL" id="KAG7586674.1"/>
    </source>
</evidence>
<protein>
    <submittedName>
        <fullName evidence="1">Uncharacterized protein</fullName>
    </submittedName>
</protein>
<reference evidence="1 2" key="1">
    <citation type="submission" date="2020-12" db="EMBL/GenBank/DDBJ databases">
        <title>Concerted genomic and epigenomic changes stabilize Arabidopsis allopolyploids.</title>
        <authorList>
            <person name="Chen Z."/>
        </authorList>
    </citation>
    <scope>NUCLEOTIDE SEQUENCE [LARGE SCALE GENOMIC DNA]</scope>
    <source>
        <strain evidence="1">Allo738</strain>
        <tissue evidence="1">Leaf</tissue>
    </source>
</reference>
<accession>A0A8T2BNQ8</accession>
<proteinExistence type="predicted"/>